<proteinExistence type="predicted"/>
<feature type="non-terminal residue" evidence="1">
    <location>
        <position position="1"/>
    </location>
</feature>
<dbReference type="AlphaFoldDB" id="A0ABD2PAY0"/>
<evidence type="ECO:0000313" key="1">
    <source>
        <dbReference type="EMBL" id="KAL3287965.1"/>
    </source>
</evidence>
<organism evidence="1 2">
    <name type="scientific">Cryptolaemus montrouzieri</name>
    <dbReference type="NCBI Taxonomy" id="559131"/>
    <lineage>
        <taxon>Eukaryota</taxon>
        <taxon>Metazoa</taxon>
        <taxon>Ecdysozoa</taxon>
        <taxon>Arthropoda</taxon>
        <taxon>Hexapoda</taxon>
        <taxon>Insecta</taxon>
        <taxon>Pterygota</taxon>
        <taxon>Neoptera</taxon>
        <taxon>Endopterygota</taxon>
        <taxon>Coleoptera</taxon>
        <taxon>Polyphaga</taxon>
        <taxon>Cucujiformia</taxon>
        <taxon>Coccinelloidea</taxon>
        <taxon>Coccinellidae</taxon>
        <taxon>Scymninae</taxon>
        <taxon>Scymnini</taxon>
        <taxon>Cryptolaemus</taxon>
    </lineage>
</organism>
<protein>
    <submittedName>
        <fullName evidence="1">Uncharacterized protein</fullName>
    </submittedName>
</protein>
<gene>
    <name evidence="1" type="ORF">HHI36_002421</name>
</gene>
<comment type="caution">
    <text evidence="1">The sequence shown here is derived from an EMBL/GenBank/DDBJ whole genome shotgun (WGS) entry which is preliminary data.</text>
</comment>
<keyword evidence="2" id="KW-1185">Reference proteome</keyword>
<accession>A0ABD2PAY0</accession>
<sequence>QFNEGKLKSPKMHTFVCCSVSSVFLLHIINETSNDASGGRYKHATIKERADDSMCRATESTLLQLNGSIVILRREEILLWM</sequence>
<dbReference type="EMBL" id="JABFTP020000185">
    <property type="protein sequence ID" value="KAL3287965.1"/>
    <property type="molecule type" value="Genomic_DNA"/>
</dbReference>
<name>A0ABD2PAY0_9CUCU</name>
<reference evidence="1 2" key="1">
    <citation type="journal article" date="2021" name="BMC Biol.">
        <title>Horizontally acquired antibacterial genes associated with adaptive radiation of ladybird beetles.</title>
        <authorList>
            <person name="Li H.S."/>
            <person name="Tang X.F."/>
            <person name="Huang Y.H."/>
            <person name="Xu Z.Y."/>
            <person name="Chen M.L."/>
            <person name="Du X.Y."/>
            <person name="Qiu B.Y."/>
            <person name="Chen P.T."/>
            <person name="Zhang W."/>
            <person name="Slipinski A."/>
            <person name="Escalona H.E."/>
            <person name="Waterhouse R.M."/>
            <person name="Zwick A."/>
            <person name="Pang H."/>
        </authorList>
    </citation>
    <scope>NUCLEOTIDE SEQUENCE [LARGE SCALE GENOMIC DNA]</scope>
    <source>
        <strain evidence="1">SYSU2018</strain>
    </source>
</reference>
<dbReference type="Proteomes" id="UP001516400">
    <property type="component" value="Unassembled WGS sequence"/>
</dbReference>
<evidence type="ECO:0000313" key="2">
    <source>
        <dbReference type="Proteomes" id="UP001516400"/>
    </source>
</evidence>